<evidence type="ECO:0000313" key="1">
    <source>
        <dbReference type="EMBL" id="TWJ10825.1"/>
    </source>
</evidence>
<sequence length="108" mass="11272">MAELVAQLALIHEAGASHLPTAAGCYETSRTDVAGVYAPAGETYWSAANSAAASILKDAGQNISDAGDVLRLLAWELAERDGVTSRLLTRTGLKEIPELGRDGWSDGS</sequence>
<evidence type="ECO:0000313" key="2">
    <source>
        <dbReference type="Proteomes" id="UP000321617"/>
    </source>
</evidence>
<proteinExistence type="predicted"/>
<accession>A0A562UYY8</accession>
<dbReference type="AlphaFoldDB" id="A0A562UYY8"/>
<comment type="caution">
    <text evidence="1">The sequence shown here is derived from an EMBL/GenBank/DDBJ whole genome shotgun (WGS) entry which is preliminary data.</text>
</comment>
<dbReference type="EMBL" id="VLLL01000007">
    <property type="protein sequence ID" value="TWJ10825.1"/>
    <property type="molecule type" value="Genomic_DNA"/>
</dbReference>
<dbReference type="OrthoDB" id="9862215at2"/>
<gene>
    <name evidence="1" type="ORF">LX16_4249</name>
</gene>
<dbReference type="Proteomes" id="UP000321617">
    <property type="component" value="Unassembled WGS sequence"/>
</dbReference>
<protein>
    <submittedName>
        <fullName evidence="1">Uncharacterized protein</fullName>
    </submittedName>
</protein>
<organism evidence="1 2">
    <name type="scientific">Stackebrandtia albiflava</name>
    <dbReference type="NCBI Taxonomy" id="406432"/>
    <lineage>
        <taxon>Bacteria</taxon>
        <taxon>Bacillati</taxon>
        <taxon>Actinomycetota</taxon>
        <taxon>Actinomycetes</taxon>
        <taxon>Glycomycetales</taxon>
        <taxon>Glycomycetaceae</taxon>
        <taxon>Stackebrandtia</taxon>
    </lineage>
</organism>
<keyword evidence="2" id="KW-1185">Reference proteome</keyword>
<name>A0A562UYY8_9ACTN</name>
<dbReference type="RefSeq" id="WP_147141906.1">
    <property type="nucleotide sequence ID" value="NZ_BAABIJ010000003.1"/>
</dbReference>
<reference evidence="1 2" key="1">
    <citation type="journal article" date="2013" name="Stand. Genomic Sci.">
        <title>Genomic Encyclopedia of Type Strains, Phase I: The one thousand microbial genomes (KMG-I) project.</title>
        <authorList>
            <person name="Kyrpides N.C."/>
            <person name="Woyke T."/>
            <person name="Eisen J.A."/>
            <person name="Garrity G."/>
            <person name="Lilburn T.G."/>
            <person name="Beck B.J."/>
            <person name="Whitman W.B."/>
            <person name="Hugenholtz P."/>
            <person name="Klenk H.P."/>
        </authorList>
    </citation>
    <scope>NUCLEOTIDE SEQUENCE [LARGE SCALE GENOMIC DNA]</scope>
    <source>
        <strain evidence="1 2">DSM 45044</strain>
    </source>
</reference>